<feature type="region of interest" description="Disordered" evidence="2">
    <location>
        <begin position="119"/>
        <end position="142"/>
    </location>
</feature>
<dbReference type="PANTHER" id="PTHR35185">
    <property type="entry name" value="SERINE/THREONINE-RICH PROTEIN ADG2-RELATED"/>
    <property type="match status" value="1"/>
</dbReference>
<keyword evidence="6" id="KW-1185">Reference proteome</keyword>
<feature type="signal peptide" evidence="3">
    <location>
        <begin position="1"/>
        <end position="17"/>
    </location>
</feature>
<keyword evidence="1 3" id="KW-0732">Signal</keyword>
<reference evidence="6" key="1">
    <citation type="submission" date="2017-12" db="EMBL/GenBank/DDBJ databases">
        <authorList>
            <consortium name="DOE Joint Genome Institute"/>
            <person name="Mondo S.J."/>
            <person name="Kjaerbolling I."/>
            <person name="Vesth T.C."/>
            <person name="Frisvad J.C."/>
            <person name="Nybo J.L."/>
            <person name="Theobald S."/>
            <person name="Kuo A."/>
            <person name="Bowyer P."/>
            <person name="Matsuda Y."/>
            <person name="Lyhne E.K."/>
            <person name="Kogle M.E."/>
            <person name="Clum A."/>
            <person name="Lipzen A."/>
            <person name="Salamov A."/>
            <person name="Ngan C.Y."/>
            <person name="Daum C."/>
            <person name="Chiniquy J."/>
            <person name="Barry K."/>
            <person name="LaButti K."/>
            <person name="Haridas S."/>
            <person name="Simmons B.A."/>
            <person name="Magnuson J.K."/>
            <person name="Mortensen U.H."/>
            <person name="Larsen T.O."/>
            <person name="Grigoriev I.V."/>
            <person name="Baker S.E."/>
            <person name="Andersen M.R."/>
            <person name="Nordberg H.P."/>
            <person name="Cantor M.N."/>
            <person name="Hua S.X."/>
        </authorList>
    </citation>
    <scope>NUCLEOTIDE SEQUENCE [LARGE SCALE GENOMIC DNA]</scope>
    <source>
        <strain evidence="6">IBT 19404</strain>
    </source>
</reference>
<evidence type="ECO:0000259" key="4">
    <source>
        <dbReference type="Pfam" id="PF10342"/>
    </source>
</evidence>
<dbReference type="InterPro" id="IPR018466">
    <property type="entry name" value="Kre9/Knh1-like_N"/>
</dbReference>
<accession>A0A2J5HX69</accession>
<gene>
    <name evidence="5" type="ORF">BDW42DRAFT_167776</name>
</gene>
<evidence type="ECO:0000256" key="2">
    <source>
        <dbReference type="SAM" id="MobiDB-lite"/>
    </source>
</evidence>
<sequence>MRFNIFALVACAVSAVALTISAPEQDDKVDLSKPYEIKWRNVESDPTTFNIKLVNMNGGSNSTNVHKEVAKDIKVSQGSYTIKPVWGIEKGKEYQFNFVREDKKNTGILAQSQHFEVTNVADPPKSGKKKRSCSTTITTPVPRSPHHCTCTNTKVSISTTTLPPTTFTQLSTTVTTTSAPLIHYPPSNTNTKYHIPIFTPYSAPSPSYSTVPSNTRPLASPSSTSTSASSTPTESSAASPAVAVPVAGSLLMTLFAFAL</sequence>
<dbReference type="InterPro" id="IPR052479">
    <property type="entry name" value="GPI-anchor_Adhesion_Reg"/>
</dbReference>
<evidence type="ECO:0000256" key="1">
    <source>
        <dbReference type="ARBA" id="ARBA00022729"/>
    </source>
</evidence>
<feature type="region of interest" description="Disordered" evidence="2">
    <location>
        <begin position="206"/>
        <end position="239"/>
    </location>
</feature>
<name>A0A2J5HX69_9EURO</name>
<feature type="chain" id="PRO_5014372453" description="Yeast cell wall synthesis Kre9/Knh1-like N-terminal domain-containing protein" evidence="3">
    <location>
        <begin position="18"/>
        <end position="259"/>
    </location>
</feature>
<organism evidence="5 6">
    <name type="scientific">Aspergillus taichungensis</name>
    <dbReference type="NCBI Taxonomy" id="482145"/>
    <lineage>
        <taxon>Eukaryota</taxon>
        <taxon>Fungi</taxon>
        <taxon>Dikarya</taxon>
        <taxon>Ascomycota</taxon>
        <taxon>Pezizomycotina</taxon>
        <taxon>Eurotiomycetes</taxon>
        <taxon>Eurotiomycetidae</taxon>
        <taxon>Eurotiales</taxon>
        <taxon>Aspergillaceae</taxon>
        <taxon>Aspergillus</taxon>
        <taxon>Aspergillus subgen. Circumdati</taxon>
    </lineage>
</organism>
<dbReference type="PANTHER" id="PTHR35185:SF1">
    <property type="entry name" value="UPF0619 GPI-ANCHORED MEMBRANE PROTEIN C1322.10"/>
    <property type="match status" value="1"/>
</dbReference>
<dbReference type="Proteomes" id="UP000235023">
    <property type="component" value="Unassembled WGS sequence"/>
</dbReference>
<evidence type="ECO:0000313" key="6">
    <source>
        <dbReference type="Proteomes" id="UP000235023"/>
    </source>
</evidence>
<dbReference type="EMBL" id="KZ559531">
    <property type="protein sequence ID" value="PLN81978.1"/>
    <property type="molecule type" value="Genomic_DNA"/>
</dbReference>
<evidence type="ECO:0000256" key="3">
    <source>
        <dbReference type="SAM" id="SignalP"/>
    </source>
</evidence>
<protein>
    <recommendedName>
        <fullName evidence="4">Yeast cell wall synthesis Kre9/Knh1-like N-terminal domain-containing protein</fullName>
    </recommendedName>
</protein>
<dbReference type="AlphaFoldDB" id="A0A2J5HX69"/>
<feature type="domain" description="Yeast cell wall synthesis Kre9/Knh1-like N-terminal" evidence="4">
    <location>
        <begin position="23"/>
        <end position="117"/>
    </location>
</feature>
<dbReference type="OrthoDB" id="5316007at2759"/>
<proteinExistence type="predicted"/>
<evidence type="ECO:0000313" key="5">
    <source>
        <dbReference type="EMBL" id="PLN81978.1"/>
    </source>
</evidence>
<dbReference type="Pfam" id="PF10342">
    <property type="entry name" value="Kre9_KNH"/>
    <property type="match status" value="1"/>
</dbReference>